<dbReference type="AlphaFoldDB" id="A0A2S1MH26"/>
<dbReference type="Proteomes" id="UP000464718">
    <property type="component" value="Chromosome ii"/>
</dbReference>
<accession>A0A2S1MH26</accession>
<proteinExistence type="predicted"/>
<reference evidence="3 4" key="3">
    <citation type="submission" date="2019-08" db="EMBL/GenBank/DDBJ databases">
        <title>Emerging of two pre-pandemic pathogenic O4:KUT lineages of Vibrio parahaemolyticus in coastal eastern China.</title>
        <authorList>
            <person name="Yu H."/>
        </authorList>
    </citation>
    <scope>NUCLEOTIDE SEQUENCE [LARGE SCALE GENOMIC DNA]</scope>
    <source>
        <strain evidence="3 4">HZ17-383</strain>
    </source>
</reference>
<evidence type="ECO:0000313" key="4">
    <source>
        <dbReference type="Proteomes" id="UP000321504"/>
    </source>
</evidence>
<dbReference type="EMBL" id="VRMQ01000001">
    <property type="protein sequence ID" value="TXN17511.1"/>
    <property type="molecule type" value="Genomic_DNA"/>
</dbReference>
<name>A0A2S1MH26_VIBPH</name>
<dbReference type="Proteomes" id="UP000321504">
    <property type="component" value="Unassembled WGS sequence"/>
</dbReference>
<reference evidence="1" key="4">
    <citation type="submission" date="2019-12" db="EMBL/GenBank/DDBJ databases">
        <authorList>
            <consortium name="NCBI Pathogen Detection Project"/>
        </authorList>
    </citation>
    <scope>NUCLEOTIDE SEQUENCE</scope>
    <source>
        <strain evidence="1">1930</strain>
    </source>
</reference>
<evidence type="ECO:0000313" key="1">
    <source>
        <dbReference type="EMBL" id="HAS6676825.1"/>
    </source>
</evidence>
<sequence>MRLHMISSDLLNLCCFVYKKKEKNNEKNRYCSGYCTCWWCDL</sequence>
<evidence type="ECO:0000313" key="2">
    <source>
        <dbReference type="EMBL" id="QHH11496.1"/>
    </source>
</evidence>
<gene>
    <name evidence="2" type="ORF">EHC69_19535</name>
    <name evidence="3" type="ORF">FVP01_00550</name>
    <name evidence="1" type="ORF">I7278_08380</name>
</gene>
<organism evidence="1">
    <name type="scientific">Vibrio parahaemolyticus</name>
    <dbReference type="NCBI Taxonomy" id="670"/>
    <lineage>
        <taxon>Bacteria</taxon>
        <taxon>Pseudomonadati</taxon>
        <taxon>Pseudomonadota</taxon>
        <taxon>Gammaproteobacteria</taxon>
        <taxon>Vibrionales</taxon>
        <taxon>Vibrionaceae</taxon>
        <taxon>Vibrio</taxon>
    </lineage>
</organism>
<evidence type="ECO:0000313" key="5">
    <source>
        <dbReference type="Proteomes" id="UP000464718"/>
    </source>
</evidence>
<dbReference type="EMBL" id="CP034299">
    <property type="protein sequence ID" value="QHH11496.1"/>
    <property type="molecule type" value="Genomic_DNA"/>
</dbReference>
<protein>
    <submittedName>
        <fullName evidence="1">Uncharacterized protein</fullName>
    </submittedName>
</protein>
<reference evidence="2 5" key="2">
    <citation type="submission" date="2018-12" db="EMBL/GenBank/DDBJ databases">
        <title>Genomic insights into the evolutionary origins and pathogenicity of five Vibrio parahaemolyticus strains isolated from the shrimp with acute hepatopancreatic necrosis disease (AHPND).</title>
        <authorList>
            <person name="Yang Q."/>
            <person name="Dong X."/>
            <person name="Xie G."/>
            <person name="Fu S."/>
            <person name="Zou P."/>
            <person name="Sun J."/>
            <person name="Wang Y."/>
            <person name="Huang J."/>
        </authorList>
    </citation>
    <scope>NUCLEOTIDE SEQUENCE [LARGE SCALE GENOMIC DNA]</scope>
    <source>
        <strain evidence="2 5">20160303005-1</strain>
    </source>
</reference>
<reference evidence="1" key="1">
    <citation type="journal article" date="2018" name="Genome Biol.">
        <title>SKESA: strategic k-mer extension for scrupulous assemblies.</title>
        <authorList>
            <person name="Souvorov A."/>
            <person name="Agarwala R."/>
            <person name="Lipman D.J."/>
        </authorList>
    </citation>
    <scope>NUCLEOTIDE SEQUENCE</scope>
    <source>
        <strain evidence="1">1930</strain>
    </source>
</reference>
<dbReference type="EMBL" id="DACQKT010000003">
    <property type="protein sequence ID" value="HAS6676825.1"/>
    <property type="molecule type" value="Genomic_DNA"/>
</dbReference>
<evidence type="ECO:0000313" key="3">
    <source>
        <dbReference type="EMBL" id="TXN17511.1"/>
    </source>
</evidence>
<dbReference type="Proteomes" id="UP000856022">
    <property type="component" value="Unassembled WGS sequence"/>
</dbReference>